<organism evidence="1 2">
    <name type="scientific">Plakobranchus ocellatus</name>
    <dbReference type="NCBI Taxonomy" id="259542"/>
    <lineage>
        <taxon>Eukaryota</taxon>
        <taxon>Metazoa</taxon>
        <taxon>Spiralia</taxon>
        <taxon>Lophotrochozoa</taxon>
        <taxon>Mollusca</taxon>
        <taxon>Gastropoda</taxon>
        <taxon>Heterobranchia</taxon>
        <taxon>Euthyneura</taxon>
        <taxon>Panpulmonata</taxon>
        <taxon>Sacoglossa</taxon>
        <taxon>Placobranchoidea</taxon>
        <taxon>Plakobranchidae</taxon>
        <taxon>Plakobranchus</taxon>
    </lineage>
</organism>
<accession>A0AAV4A369</accession>
<reference evidence="1 2" key="1">
    <citation type="journal article" date="2021" name="Elife">
        <title>Chloroplast acquisition without the gene transfer in kleptoplastic sea slugs, Plakobranchus ocellatus.</title>
        <authorList>
            <person name="Maeda T."/>
            <person name="Takahashi S."/>
            <person name="Yoshida T."/>
            <person name="Shimamura S."/>
            <person name="Takaki Y."/>
            <person name="Nagai Y."/>
            <person name="Toyoda A."/>
            <person name="Suzuki Y."/>
            <person name="Arimoto A."/>
            <person name="Ishii H."/>
            <person name="Satoh N."/>
            <person name="Nishiyama T."/>
            <person name="Hasebe M."/>
            <person name="Maruyama T."/>
            <person name="Minagawa J."/>
            <person name="Obokata J."/>
            <person name="Shigenobu S."/>
        </authorList>
    </citation>
    <scope>NUCLEOTIDE SEQUENCE [LARGE SCALE GENOMIC DNA]</scope>
</reference>
<dbReference type="AlphaFoldDB" id="A0AAV4A369"/>
<name>A0AAV4A369_9GAST</name>
<sequence>MFEWRKSPMFVGDSASKYDPAHISQRTAIGERPFSQRSNVKGDRILEPPRLNSRYLTLRQCEGEAASKIMLHRFTARIQAWVPSSIMSVTSR</sequence>
<gene>
    <name evidence="1" type="ORF">PoB_002828200</name>
</gene>
<evidence type="ECO:0000313" key="1">
    <source>
        <dbReference type="EMBL" id="GFO01777.1"/>
    </source>
</evidence>
<protein>
    <submittedName>
        <fullName evidence="1">Uncharacterized protein</fullName>
    </submittedName>
</protein>
<comment type="caution">
    <text evidence="1">The sequence shown here is derived from an EMBL/GenBank/DDBJ whole genome shotgun (WGS) entry which is preliminary data.</text>
</comment>
<proteinExistence type="predicted"/>
<evidence type="ECO:0000313" key="2">
    <source>
        <dbReference type="Proteomes" id="UP000735302"/>
    </source>
</evidence>
<dbReference type="EMBL" id="BLXT01003539">
    <property type="protein sequence ID" value="GFO01777.1"/>
    <property type="molecule type" value="Genomic_DNA"/>
</dbReference>
<dbReference type="Proteomes" id="UP000735302">
    <property type="component" value="Unassembled WGS sequence"/>
</dbReference>
<keyword evidence="2" id="KW-1185">Reference proteome</keyword>